<organism evidence="1 2">
    <name type="scientific">Spartinivicinus marinus</name>
    <dbReference type="NCBI Taxonomy" id="2994442"/>
    <lineage>
        <taxon>Bacteria</taxon>
        <taxon>Pseudomonadati</taxon>
        <taxon>Pseudomonadota</taxon>
        <taxon>Gammaproteobacteria</taxon>
        <taxon>Oceanospirillales</taxon>
        <taxon>Zooshikellaceae</taxon>
        <taxon>Spartinivicinus</taxon>
    </lineage>
</organism>
<dbReference type="EMBL" id="JACCKB010000237">
    <property type="protein sequence ID" value="NYZ70038.1"/>
    <property type="molecule type" value="Genomic_DNA"/>
</dbReference>
<dbReference type="RefSeq" id="WP_180571981.1">
    <property type="nucleotide sequence ID" value="NZ_JACCKB010000237.1"/>
</dbReference>
<comment type="caution">
    <text evidence="1">The sequence shown here is derived from an EMBL/GenBank/DDBJ whole genome shotgun (WGS) entry which is preliminary data.</text>
</comment>
<protein>
    <submittedName>
        <fullName evidence="1">Uncharacterized protein</fullName>
    </submittedName>
</protein>
<reference evidence="1 2" key="1">
    <citation type="submission" date="2020-07" db="EMBL/GenBank/DDBJ databases">
        <title>Endozoicomonas sp. nov., isolated from sediment.</title>
        <authorList>
            <person name="Gu T."/>
        </authorList>
    </citation>
    <scope>NUCLEOTIDE SEQUENCE [LARGE SCALE GENOMIC DNA]</scope>
    <source>
        <strain evidence="1 2">SM1973</strain>
    </source>
</reference>
<evidence type="ECO:0000313" key="1">
    <source>
        <dbReference type="EMBL" id="NYZ70038.1"/>
    </source>
</evidence>
<dbReference type="AlphaFoldDB" id="A0A853IHQ4"/>
<gene>
    <name evidence="1" type="ORF">H0A36_28905</name>
</gene>
<keyword evidence="2" id="KW-1185">Reference proteome</keyword>
<accession>A0A853IHQ4</accession>
<sequence length="92" mass="10572">MDKNSIGERMNLSELIYAEHTDLVFNALLSEEECQSEYQSVKHWWSISPQLGHELASNSIAGIYILEHAYGTWLGLTEETRDVESAVRRLFI</sequence>
<name>A0A853IHQ4_9GAMM</name>
<dbReference type="Proteomes" id="UP000569732">
    <property type="component" value="Unassembled WGS sequence"/>
</dbReference>
<evidence type="ECO:0000313" key="2">
    <source>
        <dbReference type="Proteomes" id="UP000569732"/>
    </source>
</evidence>
<proteinExistence type="predicted"/>